<feature type="region of interest" description="Disordered" evidence="1">
    <location>
        <begin position="354"/>
        <end position="408"/>
    </location>
</feature>
<keyword evidence="2" id="KW-1133">Transmembrane helix</keyword>
<dbReference type="AlphaFoldDB" id="A0A1E3BIP1"/>
<evidence type="ECO:0000313" key="4">
    <source>
        <dbReference type="Proteomes" id="UP000094569"/>
    </source>
</evidence>
<feature type="compositionally biased region" description="Basic residues" evidence="1">
    <location>
        <begin position="121"/>
        <end position="136"/>
    </location>
</feature>
<feature type="transmembrane region" description="Helical" evidence="2">
    <location>
        <begin position="6"/>
        <end position="30"/>
    </location>
</feature>
<dbReference type="OrthoDB" id="3546893at2759"/>
<comment type="caution">
    <text evidence="3">The sequence shown here is derived from an EMBL/GenBank/DDBJ whole genome shotgun (WGS) entry which is preliminary data.</text>
</comment>
<dbReference type="VEuPathDB" id="FungiDB:SI65_03896"/>
<accession>A0A1E3BIP1</accession>
<dbReference type="Proteomes" id="UP000094569">
    <property type="component" value="Unassembled WGS sequence"/>
</dbReference>
<feature type="compositionally biased region" description="Basic and acidic residues" evidence="1">
    <location>
        <begin position="146"/>
        <end position="168"/>
    </location>
</feature>
<keyword evidence="2" id="KW-0472">Membrane</keyword>
<feature type="compositionally biased region" description="Basic and acidic residues" evidence="1">
    <location>
        <begin position="566"/>
        <end position="575"/>
    </location>
</feature>
<protein>
    <submittedName>
        <fullName evidence="3">Uncharacterized protein</fullName>
    </submittedName>
</protein>
<name>A0A1E3BIP1_ASPCR</name>
<proteinExistence type="predicted"/>
<keyword evidence="4" id="KW-1185">Reference proteome</keyword>
<feature type="region of interest" description="Disordered" evidence="1">
    <location>
        <begin position="463"/>
        <end position="872"/>
    </location>
</feature>
<feature type="compositionally biased region" description="Basic and acidic residues" evidence="1">
    <location>
        <begin position="188"/>
        <end position="198"/>
    </location>
</feature>
<dbReference type="EMBL" id="JXNT01000003">
    <property type="protein sequence ID" value="ODM20843.1"/>
    <property type="molecule type" value="Genomic_DNA"/>
</dbReference>
<feature type="compositionally biased region" description="Polar residues" evidence="1">
    <location>
        <begin position="547"/>
        <end position="565"/>
    </location>
</feature>
<evidence type="ECO:0000313" key="3">
    <source>
        <dbReference type="EMBL" id="ODM20843.1"/>
    </source>
</evidence>
<keyword evidence="2" id="KW-0812">Transmembrane</keyword>
<evidence type="ECO:0000256" key="2">
    <source>
        <dbReference type="SAM" id="Phobius"/>
    </source>
</evidence>
<evidence type="ECO:0000256" key="1">
    <source>
        <dbReference type="SAM" id="MobiDB-lite"/>
    </source>
</evidence>
<reference evidence="3 4" key="1">
    <citation type="journal article" date="2016" name="BMC Genomics">
        <title>Comparative genomic and transcriptomic analyses of the Fuzhuan brick tea-fermentation fungus Aspergillus cristatus.</title>
        <authorList>
            <person name="Ge Y."/>
            <person name="Wang Y."/>
            <person name="Liu Y."/>
            <person name="Tan Y."/>
            <person name="Ren X."/>
            <person name="Zhang X."/>
            <person name="Hyde K.D."/>
            <person name="Liu Y."/>
            <person name="Liu Z."/>
        </authorList>
    </citation>
    <scope>NUCLEOTIDE SEQUENCE [LARGE SCALE GENOMIC DNA]</scope>
    <source>
        <strain evidence="3 4">GZAAS20.1005</strain>
    </source>
</reference>
<feature type="compositionally biased region" description="Polar residues" evidence="1">
    <location>
        <begin position="741"/>
        <end position="764"/>
    </location>
</feature>
<feature type="region of interest" description="Disordered" evidence="1">
    <location>
        <begin position="97"/>
        <end position="207"/>
    </location>
</feature>
<feature type="compositionally biased region" description="Low complexity" evidence="1">
    <location>
        <begin position="708"/>
        <end position="727"/>
    </location>
</feature>
<sequence>MIPLTTVVAVAVSLSVLFIVCSVVGTIVWIRIRQERLSMAVANARNGRYARGLQNFPAETVTELSPEEGTVLGQYGQLPYGSPAEWALMHSRERLVKSTDPETSSILSEKPRSLRQSLSRSRSKRWSKGGFRRPPRRSSLAPVGENFEKRSLEKPSFETRPSVSKDEVEVSAVEGVMELPAETSPRQSPEREEPRPDPNLHSSSGIWSVDMNRDYSSSLFPVREDEHEGFDPYRLRVRGTSITTQTAGTMPDQPVPPPPPCAYPPNRFRLSRNDSSLRLSSLSLDTADSSILEDGRRTPMLIDSNFNSPALPPCPTFIPYSANDVGRPNRSFSTKSSLQGSFAFPSGSVELEAYKMERDRTSPRRSLTARSPSHSMERICPPPRRSESLSSTAPRRDPRFASLGNTPVLYPSPNNIPAHWNGINYNTALLPHFSQIRRPSVHRRPPRDSTDSLFSSADNLISVQESPSRRSSNVVVHETPLSADGLPRLPPPSALKGGNGARKGHRRQNCVRISIHPPITFGGPVFSPMVEEPEEQDGAASRRSEVSELSATNMSSLPSVSTISIDRQDHHERSRPSSYRRASYRNSPPKRKHARTGSKDTGSTKTLPGIDTALATRAASLSRTPSPDKSPPAWSASNQAPSPSTRENPPNPGEPRVSAVKGPRSQPGKPAKNTQRSSMPLAENPTSPPPSTSSNSGPNSLNQISQKSNSTLNRGNSNSTNNTSTTNDQDAAEGLEVVSGPQPTRPLSPSCGVNKTPSNRSGNIVTIWEDTKLDTRLERTPSKNSSASAPGEAVELQGDVSFNQVERHKSTTGGIKETEDKDTDNDKLSRTASRKSTKPELITPVKKTVGLGIGATAATPGSLYDGDGFLKE</sequence>
<feature type="compositionally biased region" description="Polar residues" evidence="1">
    <location>
        <begin position="364"/>
        <end position="374"/>
    </location>
</feature>
<organism evidence="3 4">
    <name type="scientific">Aspergillus cristatus</name>
    <name type="common">Chinese Fuzhuan brick tea-fermentation fungus</name>
    <name type="synonym">Eurotium cristatum</name>
    <dbReference type="NCBI Taxonomy" id="573508"/>
    <lineage>
        <taxon>Eukaryota</taxon>
        <taxon>Fungi</taxon>
        <taxon>Dikarya</taxon>
        <taxon>Ascomycota</taxon>
        <taxon>Pezizomycotina</taxon>
        <taxon>Eurotiomycetes</taxon>
        <taxon>Eurotiomycetidae</taxon>
        <taxon>Eurotiales</taxon>
        <taxon>Aspergillaceae</taxon>
        <taxon>Aspergillus</taxon>
        <taxon>Aspergillus subgen. Aspergillus</taxon>
    </lineage>
</organism>
<feature type="compositionally biased region" description="Low complexity" evidence="1">
    <location>
        <begin position="576"/>
        <end position="587"/>
    </location>
</feature>
<feature type="compositionally biased region" description="Polar residues" evidence="1">
    <location>
        <begin position="463"/>
        <end position="474"/>
    </location>
</feature>
<feature type="compositionally biased region" description="Basic and acidic residues" evidence="1">
    <location>
        <begin position="816"/>
        <end position="829"/>
    </location>
</feature>
<feature type="compositionally biased region" description="Basic and acidic residues" evidence="1">
    <location>
        <begin position="769"/>
        <end position="781"/>
    </location>
</feature>
<gene>
    <name evidence="3" type="ORF">SI65_03896</name>
</gene>
<feature type="compositionally biased region" description="Polar residues" evidence="1">
    <location>
        <begin position="635"/>
        <end position="648"/>
    </location>
</feature>